<protein>
    <submittedName>
        <fullName evidence="1">Uncharacterized protein</fullName>
    </submittedName>
</protein>
<keyword evidence="1" id="KW-0614">Plasmid</keyword>
<dbReference type="AlphaFoldDB" id="W5SEM3"/>
<organism evidence="1">
    <name type="scientific">Borrelia miyamotoi FR64b</name>
    <dbReference type="NCBI Taxonomy" id="1292392"/>
    <lineage>
        <taxon>Bacteria</taxon>
        <taxon>Pseudomonadati</taxon>
        <taxon>Spirochaetota</taxon>
        <taxon>Spirochaetia</taxon>
        <taxon>Spirochaetales</taxon>
        <taxon>Borreliaceae</taxon>
        <taxon>Borrelia</taxon>
    </lineage>
</organism>
<gene>
    <name evidence="1" type="ORF">BOM_1026</name>
</gene>
<accession>W5SEM3</accession>
<dbReference type="HOGENOM" id="CLU_3150137_0_0_12"/>
<geneLocation type="plasmid" evidence="1">
    <name>unnamed</name>
</geneLocation>
<reference evidence="1" key="1">
    <citation type="submission" date="2013-02" db="EMBL/GenBank/DDBJ databases">
        <title>Comparative genomics of Borrelia species.</title>
        <authorList>
            <person name="Schwan T.G."/>
            <person name="Raffel S.J."/>
            <person name="Porcella S.F."/>
        </authorList>
    </citation>
    <scope>NUCLEOTIDE SEQUENCE</scope>
    <source>
        <strain evidence="1">FR64b</strain>
        <plasmid evidence="1">unnamed</plasmid>
    </source>
</reference>
<sequence length="48" mass="5645">MEAVLKLKQYTKTHRENKALFSGFENGFQNKMQIINLMLSQYLIVLIV</sequence>
<dbReference type="EMBL" id="CP004223">
    <property type="protein sequence ID" value="AHH05569.1"/>
    <property type="molecule type" value="Genomic_DNA"/>
</dbReference>
<proteinExistence type="predicted"/>
<evidence type="ECO:0000313" key="1">
    <source>
        <dbReference type="EMBL" id="AHH05569.1"/>
    </source>
</evidence>
<name>W5SEM3_9SPIR</name>